<name>A0A4P7NFJ6_PYROR</name>
<protein>
    <submittedName>
        <fullName evidence="1">Uncharacterized protein</fullName>
    </submittedName>
</protein>
<sequence length="112" mass="11582">MKPAALTVILASAAAPVLAAIGGRCASNYGANCICLNKNTCRNTYGGRAEEGSAGNWPCPSDGNDIWGCFVNNCKGSSTVCQWKDFCASSSFGTVLPDPVCPGGNNFVCCKY</sequence>
<dbReference type="EMBL" id="CP034207">
    <property type="protein sequence ID" value="QBZ60661.1"/>
    <property type="molecule type" value="Genomic_DNA"/>
</dbReference>
<organism evidence="1 2">
    <name type="scientific">Pyricularia oryzae</name>
    <name type="common">Rice blast fungus</name>
    <name type="synonym">Magnaporthe oryzae</name>
    <dbReference type="NCBI Taxonomy" id="318829"/>
    <lineage>
        <taxon>Eukaryota</taxon>
        <taxon>Fungi</taxon>
        <taxon>Dikarya</taxon>
        <taxon>Ascomycota</taxon>
        <taxon>Pezizomycotina</taxon>
        <taxon>Sordariomycetes</taxon>
        <taxon>Sordariomycetidae</taxon>
        <taxon>Magnaporthales</taxon>
        <taxon>Pyriculariaceae</taxon>
        <taxon>Pyricularia</taxon>
    </lineage>
</organism>
<evidence type="ECO:0000313" key="2">
    <source>
        <dbReference type="Proteomes" id="UP000294847"/>
    </source>
</evidence>
<proteinExistence type="predicted"/>
<reference evidence="1 2" key="1">
    <citation type="journal article" date="2019" name="Mol. Biol. Evol.">
        <title>Blast fungal genomes show frequent chromosomal changes, gene gains and losses, and effector gene turnover.</title>
        <authorList>
            <person name="Gomez Luciano L.B."/>
            <person name="Jason Tsai I."/>
            <person name="Chuma I."/>
            <person name="Tosa Y."/>
            <person name="Chen Y.H."/>
            <person name="Li J.Y."/>
            <person name="Li M.Y."/>
            <person name="Jade Lu M.Y."/>
            <person name="Nakayashiki H."/>
            <person name="Li W.H."/>
        </authorList>
    </citation>
    <scope>NUCLEOTIDE SEQUENCE [LARGE SCALE GENOMIC DNA]</scope>
    <source>
        <strain evidence="1">MZ5-1-6</strain>
    </source>
</reference>
<dbReference type="AlphaFoldDB" id="A0A4P7NFJ6"/>
<dbReference type="Proteomes" id="UP000294847">
    <property type="component" value="Chromosome 4"/>
</dbReference>
<evidence type="ECO:0000313" key="1">
    <source>
        <dbReference type="EMBL" id="QBZ60661.1"/>
    </source>
</evidence>
<gene>
    <name evidence="1" type="ORF">PoMZ_07603</name>
</gene>
<accession>A0A4P7NFJ6</accession>